<comment type="caution">
    <text evidence="2">The sequence shown here is derived from an EMBL/GenBank/DDBJ whole genome shotgun (WGS) entry which is preliminary data.</text>
</comment>
<keyword evidence="3" id="KW-1185">Reference proteome</keyword>
<dbReference type="Proteomes" id="UP001345013">
    <property type="component" value="Unassembled WGS sequence"/>
</dbReference>
<evidence type="ECO:0000256" key="1">
    <source>
        <dbReference type="SAM" id="MobiDB-lite"/>
    </source>
</evidence>
<evidence type="ECO:0000313" key="3">
    <source>
        <dbReference type="Proteomes" id="UP001345013"/>
    </source>
</evidence>
<reference evidence="2 3" key="1">
    <citation type="submission" date="2023-08" db="EMBL/GenBank/DDBJ databases">
        <title>Black Yeasts Isolated from many extreme environments.</title>
        <authorList>
            <person name="Coleine C."/>
            <person name="Stajich J.E."/>
            <person name="Selbmann L."/>
        </authorList>
    </citation>
    <scope>NUCLEOTIDE SEQUENCE [LARGE SCALE GENOMIC DNA]</scope>
    <source>
        <strain evidence="2 3">CCFEE 5885</strain>
    </source>
</reference>
<feature type="region of interest" description="Disordered" evidence="1">
    <location>
        <begin position="106"/>
        <end position="180"/>
    </location>
</feature>
<sequence length="273" mass="29823">MAEERPSNNSRYGEELMEIDNMSGEALVTDHDRRADELDALEEFLNRQYERMFEAGSFSGGETLFGGVQPSSDNSMSLSGPGENMHYDPQTRTIDPAILSDTTMTHPPGAAEFHQTPSTDIPMPHTDLNPPDANVAGSPASAKSLNSEDTITSNDPRIASRGTETSPPGDPRNEISNFRVPAPGVGPITMGEEYAAKGVLAQIAERLLAGNIVSDDEQLNLRHFREEFVLAVDNTFLNNEGVRVALIAEHYIRLKEAVHLGISEELLKDMVEC</sequence>
<feature type="compositionally biased region" description="Polar residues" evidence="1">
    <location>
        <begin position="141"/>
        <end position="155"/>
    </location>
</feature>
<evidence type="ECO:0000313" key="2">
    <source>
        <dbReference type="EMBL" id="KAK5086012.1"/>
    </source>
</evidence>
<accession>A0ABR0K3R9</accession>
<dbReference type="EMBL" id="JAVRRG010000103">
    <property type="protein sequence ID" value="KAK5086012.1"/>
    <property type="molecule type" value="Genomic_DNA"/>
</dbReference>
<name>A0ABR0K3R9_9EURO</name>
<organism evidence="2 3">
    <name type="scientific">Lithohypha guttulata</name>
    <dbReference type="NCBI Taxonomy" id="1690604"/>
    <lineage>
        <taxon>Eukaryota</taxon>
        <taxon>Fungi</taxon>
        <taxon>Dikarya</taxon>
        <taxon>Ascomycota</taxon>
        <taxon>Pezizomycotina</taxon>
        <taxon>Eurotiomycetes</taxon>
        <taxon>Chaetothyriomycetidae</taxon>
        <taxon>Chaetothyriales</taxon>
        <taxon>Trichomeriaceae</taxon>
        <taxon>Lithohypha</taxon>
    </lineage>
</organism>
<protein>
    <submittedName>
        <fullName evidence="2">Uncharacterized protein</fullName>
    </submittedName>
</protein>
<gene>
    <name evidence="2" type="ORF">LTR24_007162</name>
</gene>
<proteinExistence type="predicted"/>